<reference evidence="1 2" key="1">
    <citation type="journal article" date="2019" name="Microbiol. Resour. Announc.">
        <title>Complete Genome Sequence of Halomonas sulfidaeris Strain Esulfide1 Isolated from a Metal Sulfide Rock at a Depth of 2,200 Meters, Obtained Using Nanopore Sequencing.</title>
        <authorList>
            <person name="Saito M."/>
            <person name="Nishigata A."/>
            <person name="Galipon J."/>
            <person name="Arakawa K."/>
        </authorList>
    </citation>
    <scope>NUCLEOTIDE SEQUENCE [LARGE SCALE GENOMIC DNA]</scope>
    <source>
        <strain evidence="1 2">ATCC BAA-803</strain>
    </source>
</reference>
<proteinExistence type="predicted"/>
<gene>
    <name evidence="1" type="ORF">HSBAA_48040</name>
</gene>
<name>A0A455UGQ9_9GAMM</name>
<dbReference type="EMBL" id="AP019514">
    <property type="protein sequence ID" value="BBI63498.1"/>
    <property type="molecule type" value="Genomic_DNA"/>
</dbReference>
<dbReference type="Proteomes" id="UP000320231">
    <property type="component" value="Chromosome"/>
</dbReference>
<organism evidence="1 2">
    <name type="scientific">Vreelandella sulfidaeris</name>
    <dbReference type="NCBI Taxonomy" id="115553"/>
    <lineage>
        <taxon>Bacteria</taxon>
        <taxon>Pseudomonadati</taxon>
        <taxon>Pseudomonadota</taxon>
        <taxon>Gammaproteobacteria</taxon>
        <taxon>Oceanospirillales</taxon>
        <taxon>Halomonadaceae</taxon>
        <taxon>Vreelandella</taxon>
    </lineage>
</organism>
<dbReference type="KEGG" id="hsr:HSBAA_48040"/>
<dbReference type="AlphaFoldDB" id="A0A455UGQ9"/>
<accession>A0A455UGQ9</accession>
<sequence length="92" mass="10593">MRWLHARLPFHGRLHVYGALSDLVRALRQIDYVRSIFVYLRKRTIDSEKTLIPFDSDGSRHIRAKILGCRRFVDAGEKGTTRKGAVEGKSLI</sequence>
<evidence type="ECO:0000313" key="2">
    <source>
        <dbReference type="Proteomes" id="UP000320231"/>
    </source>
</evidence>
<evidence type="ECO:0000313" key="1">
    <source>
        <dbReference type="EMBL" id="BBI63498.1"/>
    </source>
</evidence>
<protein>
    <submittedName>
        <fullName evidence="1">Uncharacterized protein</fullName>
    </submittedName>
</protein>